<gene>
    <name evidence="2" type="ORF">ROA7745_03752</name>
</gene>
<dbReference type="PROSITE" id="PS51257">
    <property type="entry name" value="PROKAR_LIPOPROTEIN"/>
    <property type="match status" value="1"/>
</dbReference>
<organism evidence="2 3">
    <name type="scientific">Roseovarius aestuarii</name>
    <dbReference type="NCBI Taxonomy" id="475083"/>
    <lineage>
        <taxon>Bacteria</taxon>
        <taxon>Pseudomonadati</taxon>
        <taxon>Pseudomonadota</taxon>
        <taxon>Alphaproteobacteria</taxon>
        <taxon>Rhodobacterales</taxon>
        <taxon>Roseobacteraceae</taxon>
        <taxon>Roseovarius</taxon>
    </lineage>
</organism>
<evidence type="ECO:0000313" key="3">
    <source>
        <dbReference type="Proteomes" id="UP000193224"/>
    </source>
</evidence>
<evidence type="ECO:0000256" key="1">
    <source>
        <dbReference type="SAM" id="SignalP"/>
    </source>
</evidence>
<keyword evidence="3" id="KW-1185">Reference proteome</keyword>
<protein>
    <recommendedName>
        <fullName evidence="4">Lipoprotein</fullName>
    </recommendedName>
</protein>
<reference evidence="2 3" key="1">
    <citation type="submission" date="2017-03" db="EMBL/GenBank/DDBJ databases">
        <authorList>
            <person name="Afonso C.L."/>
            <person name="Miller P.J."/>
            <person name="Scott M.A."/>
            <person name="Spackman E."/>
            <person name="Goraichik I."/>
            <person name="Dimitrov K.M."/>
            <person name="Suarez D.L."/>
            <person name="Swayne D.E."/>
        </authorList>
    </citation>
    <scope>NUCLEOTIDE SEQUENCE [LARGE SCALE GENOMIC DNA]</scope>
    <source>
        <strain evidence="2 3">CECT 7745</strain>
    </source>
</reference>
<feature type="chain" id="PRO_5012914193" description="Lipoprotein" evidence="1">
    <location>
        <begin position="23"/>
        <end position="382"/>
    </location>
</feature>
<evidence type="ECO:0000313" key="2">
    <source>
        <dbReference type="EMBL" id="SMC13890.1"/>
    </source>
</evidence>
<sequence length="382" mass="42150">MLIKTVRFSIFVLLAASITACSKPYQQPEIDSTGYKGILSTLNETEEKRIRVLMTHGMCSAGKDKKWAMEQATLLSDQFGGGKLVARGQKDFGSDNDNSVVQRFDFTLFGTGKTIDLTFLAWGKTIDKHRKNLDFDSKRRRDDPNAPIRASLNHHIRAGLMNDCLIDAIVYTGPNGDKIRASMQEAVCDVLGGTTTGRPVSKRVGERTGCQLASRAYDPAPLSFISVSLGSKILFDAMLALDDRQGGDALSTRLRSVRAIYMVSNQLPMLGQAHIDPSRSNKTASTGDTLSQFLDLLGSDRSARAKPQRIDVVAFSDPNDILGYRLDKKRMLTKRNSVEYVITNVLVSKGWTYFGAFENPIVAHEGQKNGEPIYPLIVHGLR</sequence>
<keyword evidence="1" id="KW-0732">Signal</keyword>
<dbReference type="RefSeq" id="WP_085801817.1">
    <property type="nucleotide sequence ID" value="NZ_FWXB01000018.1"/>
</dbReference>
<proteinExistence type="predicted"/>
<dbReference type="AlphaFoldDB" id="A0A1X7BWL9"/>
<name>A0A1X7BWL9_9RHOB</name>
<dbReference type="EMBL" id="FWXB01000018">
    <property type="protein sequence ID" value="SMC13890.1"/>
    <property type="molecule type" value="Genomic_DNA"/>
</dbReference>
<evidence type="ECO:0008006" key="4">
    <source>
        <dbReference type="Google" id="ProtNLM"/>
    </source>
</evidence>
<dbReference type="OrthoDB" id="8477673at2"/>
<dbReference type="Proteomes" id="UP000193224">
    <property type="component" value="Unassembled WGS sequence"/>
</dbReference>
<feature type="signal peptide" evidence="1">
    <location>
        <begin position="1"/>
        <end position="22"/>
    </location>
</feature>
<accession>A0A1X7BWL9</accession>